<sequence>MPRLGKGQIAPSIKVLSEAAARSAACRISEFDRIRTSPSPSKSELSAFISVSKLAAWDDESLGITPLSHKTLRKYVNGLYEGGLSQLLRDAALVIGDTRKLIRKKPSDDVDAWRLSSQLAVDAALDMSARYLDLLERLKRLSLRSDIAESELQRHYRRYEKNPHIKVVK</sequence>
<dbReference type="EMBL" id="RXTL01000041">
    <property type="protein sequence ID" value="RTS40587.1"/>
    <property type="molecule type" value="Genomic_DNA"/>
</dbReference>
<accession>A0A431X3W3</accession>
<protein>
    <recommendedName>
        <fullName evidence="5">Integrase</fullName>
    </recommendedName>
</protein>
<dbReference type="EMBL" id="WOAD01000080">
    <property type="protein sequence ID" value="MUI39648.1"/>
    <property type="molecule type" value="Genomic_DNA"/>
</dbReference>
<dbReference type="Proteomes" id="UP000276985">
    <property type="component" value="Unassembled WGS sequence"/>
</dbReference>
<evidence type="ECO:0000313" key="4">
    <source>
        <dbReference type="Proteomes" id="UP000433532"/>
    </source>
</evidence>
<dbReference type="AlphaFoldDB" id="A0A431X3W3"/>
<evidence type="ECO:0008006" key="5">
    <source>
        <dbReference type="Google" id="ProtNLM"/>
    </source>
</evidence>
<evidence type="ECO:0000313" key="1">
    <source>
        <dbReference type="EMBL" id="MUI39648.1"/>
    </source>
</evidence>
<evidence type="ECO:0000313" key="2">
    <source>
        <dbReference type="EMBL" id="RTS40587.1"/>
    </source>
</evidence>
<reference evidence="1 4" key="2">
    <citation type="submission" date="2019-11" db="EMBL/GenBank/DDBJ databases">
        <title>Genomes of ocular Pseudomonas aeruginosa isolates.</title>
        <authorList>
            <person name="Khan M."/>
            <person name="Rice S.A."/>
            <person name="Willcox M.D.P."/>
            <person name="Stapleton F."/>
        </authorList>
    </citation>
    <scope>NUCLEOTIDE SEQUENCE [LARGE SCALE GENOMIC DNA]</scope>
    <source>
        <strain evidence="1 4">PA221</strain>
    </source>
</reference>
<dbReference type="RefSeq" id="WP_124083333.1">
    <property type="nucleotide sequence ID" value="NZ_BIFN01000017.1"/>
</dbReference>
<name>A0A431X3W3_PSEAI</name>
<reference evidence="2 3" key="1">
    <citation type="submission" date="2018-12" db="EMBL/GenBank/DDBJ databases">
        <title>Pseudomonas aeruginosa Diversity Panel.</title>
        <authorList>
            <person name="Snesrud E."/>
            <person name="Mcgann P."/>
        </authorList>
    </citation>
    <scope>NUCLEOTIDE SEQUENCE [LARGE SCALE GENOMIC DNA]</scope>
    <source>
        <strain evidence="2 3">MRSN6241</strain>
    </source>
</reference>
<evidence type="ECO:0000313" key="3">
    <source>
        <dbReference type="Proteomes" id="UP000276985"/>
    </source>
</evidence>
<comment type="caution">
    <text evidence="1">The sequence shown here is derived from an EMBL/GenBank/DDBJ whole genome shotgun (WGS) entry which is preliminary data.</text>
</comment>
<gene>
    <name evidence="2" type="ORF">DY940_29040</name>
    <name evidence="1" type="ORF">GNQ48_32290</name>
</gene>
<organism evidence="1 4">
    <name type="scientific">Pseudomonas aeruginosa</name>
    <dbReference type="NCBI Taxonomy" id="287"/>
    <lineage>
        <taxon>Bacteria</taxon>
        <taxon>Pseudomonadati</taxon>
        <taxon>Pseudomonadota</taxon>
        <taxon>Gammaproteobacteria</taxon>
        <taxon>Pseudomonadales</taxon>
        <taxon>Pseudomonadaceae</taxon>
        <taxon>Pseudomonas</taxon>
    </lineage>
</organism>
<dbReference type="Proteomes" id="UP000433532">
    <property type="component" value="Unassembled WGS sequence"/>
</dbReference>
<proteinExistence type="predicted"/>